<dbReference type="InParanoid" id="T0S623"/>
<protein>
    <submittedName>
        <fullName evidence="1">Uncharacterized protein</fullName>
    </submittedName>
</protein>
<dbReference type="GeneID" id="19943155"/>
<gene>
    <name evidence="1" type="ORF">SDRG_02428</name>
</gene>
<name>T0S623_SAPDV</name>
<dbReference type="EMBL" id="JH767136">
    <property type="protein sequence ID" value="EQC40538.1"/>
    <property type="molecule type" value="Genomic_DNA"/>
</dbReference>
<dbReference type="RefSeq" id="XP_008606237.1">
    <property type="nucleotide sequence ID" value="XM_008608015.1"/>
</dbReference>
<keyword evidence="2" id="KW-1185">Reference proteome</keyword>
<accession>T0S623</accession>
<dbReference type="InterPro" id="IPR036770">
    <property type="entry name" value="Ankyrin_rpt-contain_sf"/>
</dbReference>
<dbReference type="AlphaFoldDB" id="T0S623"/>
<sequence length="314" mass="34860">MTAVDVALRQAGLVRVMASYQDGIPLALTRLSSFWKHQVTFAPGGFFNLGFNFTIDGSSTVHSGSDLYLDVVDRRFPWHWAMRVGDDDACLAWGEFFKAELVALDASNELSVACAVRYDRPIVVKWLLDQAMDHGARRVDADCTTLATVIGRLDLLQYLHAAFPTAVQEVVRFHFAIRSASVPMLRFVYDHVGARPSQADLLKDAYSHNVDILDVVLSMLDPADASTLVQLTLRTQQGSPAMQLLFDRSRRLGLNVAYSAAQATTDGSISRDAFQPPTPSRLRPDTEAILHLADDRERWNNALQLDINDFGHIA</sequence>
<organism evidence="1 2">
    <name type="scientific">Saprolegnia diclina (strain VS20)</name>
    <dbReference type="NCBI Taxonomy" id="1156394"/>
    <lineage>
        <taxon>Eukaryota</taxon>
        <taxon>Sar</taxon>
        <taxon>Stramenopiles</taxon>
        <taxon>Oomycota</taxon>
        <taxon>Saprolegniomycetes</taxon>
        <taxon>Saprolegniales</taxon>
        <taxon>Saprolegniaceae</taxon>
        <taxon>Saprolegnia</taxon>
    </lineage>
</organism>
<evidence type="ECO:0000313" key="2">
    <source>
        <dbReference type="Proteomes" id="UP000030762"/>
    </source>
</evidence>
<evidence type="ECO:0000313" key="1">
    <source>
        <dbReference type="EMBL" id="EQC40538.1"/>
    </source>
</evidence>
<proteinExistence type="predicted"/>
<dbReference type="Proteomes" id="UP000030762">
    <property type="component" value="Unassembled WGS sequence"/>
</dbReference>
<dbReference type="VEuPathDB" id="FungiDB:SDRG_02428"/>
<dbReference type="SUPFAM" id="SSF48403">
    <property type="entry name" value="Ankyrin repeat"/>
    <property type="match status" value="1"/>
</dbReference>
<dbReference type="OrthoDB" id="10421997at2759"/>
<reference evidence="1 2" key="1">
    <citation type="submission" date="2012-04" db="EMBL/GenBank/DDBJ databases">
        <title>The Genome Sequence of Saprolegnia declina VS20.</title>
        <authorList>
            <consortium name="The Broad Institute Genome Sequencing Platform"/>
            <person name="Russ C."/>
            <person name="Nusbaum C."/>
            <person name="Tyler B."/>
            <person name="van West P."/>
            <person name="Dieguez-Uribeondo J."/>
            <person name="de Bruijn I."/>
            <person name="Tripathy S."/>
            <person name="Jiang R."/>
            <person name="Young S.K."/>
            <person name="Zeng Q."/>
            <person name="Gargeya S."/>
            <person name="Fitzgerald M."/>
            <person name="Haas B."/>
            <person name="Abouelleil A."/>
            <person name="Alvarado L."/>
            <person name="Arachchi H.M."/>
            <person name="Berlin A."/>
            <person name="Chapman S.B."/>
            <person name="Goldberg J."/>
            <person name="Griggs A."/>
            <person name="Gujja S."/>
            <person name="Hansen M."/>
            <person name="Howarth C."/>
            <person name="Imamovic A."/>
            <person name="Larimer J."/>
            <person name="McCowen C."/>
            <person name="Montmayeur A."/>
            <person name="Murphy C."/>
            <person name="Neiman D."/>
            <person name="Pearson M."/>
            <person name="Priest M."/>
            <person name="Roberts A."/>
            <person name="Saif S."/>
            <person name="Shea T."/>
            <person name="Sisk P."/>
            <person name="Sykes S."/>
            <person name="Wortman J."/>
            <person name="Nusbaum C."/>
            <person name="Birren B."/>
        </authorList>
    </citation>
    <scope>NUCLEOTIDE SEQUENCE [LARGE SCALE GENOMIC DNA]</scope>
    <source>
        <strain evidence="1 2">VS20</strain>
    </source>
</reference>